<dbReference type="SUPFAM" id="SSF53474">
    <property type="entry name" value="alpha/beta-Hydrolases"/>
    <property type="match status" value="1"/>
</dbReference>
<dbReference type="EMBL" id="JBEPFB010000003">
    <property type="protein sequence ID" value="MER7372515.1"/>
    <property type="molecule type" value="Genomic_DNA"/>
</dbReference>
<keyword evidence="2" id="KW-1185">Reference proteome</keyword>
<evidence type="ECO:0008006" key="3">
    <source>
        <dbReference type="Google" id="ProtNLM"/>
    </source>
</evidence>
<sequence length="205" mass="22384">MSGLACWFASRVGVASLAIDGPYHGDRVRGALSAADYQSRIVEEGVEVVLDRMTDDWRTVVGSLGTLGIVDATNLAYLGMSMGTRFGLPLAAALGDQIRCVVLGKFGLRQGPGMPVGLNVPQRVVADARRITAPALFHVQWYDEVFPRAGQLALFEALGSHDKQLIGYAGSHAETKPEALASWRDFIARHLRNETLEQWIRYSRS</sequence>
<reference evidence="1 2" key="1">
    <citation type="submission" date="2024-06" db="EMBL/GenBank/DDBJ databases">
        <title>The Natural Products Discovery Center: Release of the First 8490 Sequenced Strains for Exploring Actinobacteria Biosynthetic Diversity.</title>
        <authorList>
            <person name="Kalkreuter E."/>
            <person name="Kautsar S.A."/>
            <person name="Yang D."/>
            <person name="Bader C.D."/>
            <person name="Teijaro C.N."/>
            <person name="Fluegel L."/>
            <person name="Davis C.M."/>
            <person name="Simpson J.R."/>
            <person name="Lauterbach L."/>
            <person name="Steele A.D."/>
            <person name="Gui C."/>
            <person name="Meng S."/>
            <person name="Li G."/>
            <person name="Viehrig K."/>
            <person name="Ye F."/>
            <person name="Su P."/>
            <person name="Kiefer A.F."/>
            <person name="Nichols A."/>
            <person name="Cepeda A.J."/>
            <person name="Yan W."/>
            <person name="Fan B."/>
            <person name="Jiang Y."/>
            <person name="Adhikari A."/>
            <person name="Zheng C.-J."/>
            <person name="Schuster L."/>
            <person name="Cowan T.M."/>
            <person name="Smanski M.J."/>
            <person name="Chevrette M.G."/>
            <person name="De Carvalho L.P.S."/>
            <person name="Shen B."/>
        </authorList>
    </citation>
    <scope>NUCLEOTIDE SEQUENCE [LARGE SCALE GENOMIC DNA]</scope>
    <source>
        <strain evidence="1 2">NPDC000155</strain>
    </source>
</reference>
<dbReference type="Proteomes" id="UP001486207">
    <property type="component" value="Unassembled WGS sequence"/>
</dbReference>
<dbReference type="InterPro" id="IPR029058">
    <property type="entry name" value="AB_hydrolase_fold"/>
</dbReference>
<dbReference type="Gene3D" id="3.40.50.1820">
    <property type="entry name" value="alpha/beta hydrolase"/>
    <property type="match status" value="1"/>
</dbReference>
<proteinExistence type="predicted"/>
<name>A0ABV1XLN3_9ACTN</name>
<accession>A0ABV1XLN3</accession>
<gene>
    <name evidence="1" type="ORF">ABT384_07595</name>
</gene>
<organism evidence="1 2">
    <name type="scientific">Streptomyces lanatus</name>
    <dbReference type="NCBI Taxonomy" id="66900"/>
    <lineage>
        <taxon>Bacteria</taxon>
        <taxon>Bacillati</taxon>
        <taxon>Actinomycetota</taxon>
        <taxon>Actinomycetes</taxon>
        <taxon>Kitasatosporales</taxon>
        <taxon>Streptomycetaceae</taxon>
        <taxon>Streptomyces</taxon>
    </lineage>
</organism>
<evidence type="ECO:0000313" key="1">
    <source>
        <dbReference type="EMBL" id="MER7372515.1"/>
    </source>
</evidence>
<evidence type="ECO:0000313" key="2">
    <source>
        <dbReference type="Proteomes" id="UP001486207"/>
    </source>
</evidence>
<comment type="caution">
    <text evidence="1">The sequence shown here is derived from an EMBL/GenBank/DDBJ whole genome shotgun (WGS) entry which is preliminary data.</text>
</comment>
<dbReference type="RefSeq" id="WP_190069968.1">
    <property type="nucleotide sequence ID" value="NZ_BNBM01000004.1"/>
</dbReference>
<protein>
    <recommendedName>
        <fullName evidence="3">Dienelactone hydrolase</fullName>
    </recommendedName>
</protein>